<evidence type="ECO:0000313" key="2">
    <source>
        <dbReference type="Proteomes" id="UP000244722"/>
    </source>
</evidence>
<accession>A0A2T6ZLK3</accession>
<gene>
    <name evidence="1" type="ORF">B9Z19DRAFT_258105</name>
</gene>
<proteinExistence type="predicted"/>
<dbReference type="EMBL" id="NESQ01000191">
    <property type="protein sequence ID" value="PUU76370.1"/>
    <property type="molecule type" value="Genomic_DNA"/>
</dbReference>
<sequence length="203" mass="22839">MSLFFTSLSKWVDAPLTHDRRLADIFLSYVPFHPLALPINRQVKPIKLPKPLKVSITSLLSLHSIIVPLTHFTPPHPSTSAKSHPQLRGYGIQEPKGPPLLTYHTKPITSKPSKPSHQFPQWLVGVRYRYCRPQRFNSVDGHSRGRAKADHSGCQSYTKVSGSNSVARAYRIISYYPVFRQDSASLKVERCIGSEIGPFNTPN</sequence>
<organism evidence="1 2">
    <name type="scientific">Tuber borchii</name>
    <name type="common">White truffle</name>
    <dbReference type="NCBI Taxonomy" id="42251"/>
    <lineage>
        <taxon>Eukaryota</taxon>
        <taxon>Fungi</taxon>
        <taxon>Dikarya</taxon>
        <taxon>Ascomycota</taxon>
        <taxon>Pezizomycotina</taxon>
        <taxon>Pezizomycetes</taxon>
        <taxon>Pezizales</taxon>
        <taxon>Tuberaceae</taxon>
        <taxon>Tuber</taxon>
    </lineage>
</organism>
<keyword evidence="2" id="KW-1185">Reference proteome</keyword>
<evidence type="ECO:0000313" key="1">
    <source>
        <dbReference type="EMBL" id="PUU76370.1"/>
    </source>
</evidence>
<comment type="caution">
    <text evidence="1">The sequence shown here is derived from an EMBL/GenBank/DDBJ whole genome shotgun (WGS) entry which is preliminary data.</text>
</comment>
<dbReference type="AlphaFoldDB" id="A0A2T6ZLK3"/>
<protein>
    <submittedName>
        <fullName evidence="1">Uncharacterized protein</fullName>
    </submittedName>
</protein>
<reference evidence="1 2" key="1">
    <citation type="submission" date="2017-04" db="EMBL/GenBank/DDBJ databases">
        <title>Draft genome sequence of Tuber borchii Vittad., a whitish edible truffle.</title>
        <authorList>
            <consortium name="DOE Joint Genome Institute"/>
            <person name="Murat C."/>
            <person name="Kuo A."/>
            <person name="Barry K.W."/>
            <person name="Clum A."/>
            <person name="Dockter R.B."/>
            <person name="Fauchery L."/>
            <person name="Iotti M."/>
            <person name="Kohler A."/>
            <person name="Labutti K."/>
            <person name="Lindquist E.A."/>
            <person name="Lipzen A."/>
            <person name="Ohm R.A."/>
            <person name="Wang M."/>
            <person name="Grigoriev I.V."/>
            <person name="Zambonelli A."/>
            <person name="Martin F.M."/>
        </authorList>
    </citation>
    <scope>NUCLEOTIDE SEQUENCE [LARGE SCALE GENOMIC DNA]</scope>
    <source>
        <strain evidence="1 2">Tbo3840</strain>
    </source>
</reference>
<dbReference type="Proteomes" id="UP000244722">
    <property type="component" value="Unassembled WGS sequence"/>
</dbReference>
<name>A0A2T6ZLK3_TUBBO</name>